<dbReference type="InterPro" id="IPR007918">
    <property type="entry name" value="MDM35_apoptosis"/>
</dbReference>
<sequence>MSNNSQSSSSNNNNKNAQVKAPHPMLDPSACKELKDRHDACFYKWYGGSFLKGNVSQDCQEEWEEYQVCIKVIVIHSI</sequence>
<dbReference type="GO" id="GO:1990050">
    <property type="term" value="F:phosphatidic acid transfer activity"/>
    <property type="evidence" value="ECO:0007669"/>
    <property type="project" value="TreeGrafter"/>
</dbReference>
<feature type="compositionally biased region" description="Low complexity" evidence="3">
    <location>
        <begin position="1"/>
        <end position="14"/>
    </location>
</feature>
<dbReference type="GO" id="GO:0005634">
    <property type="term" value="C:nucleus"/>
    <property type="evidence" value="ECO:0007669"/>
    <property type="project" value="TreeGrafter"/>
</dbReference>
<dbReference type="Gene3D" id="1.10.287.1130">
    <property type="entry name" value="CytochromE C oxidase copper chaperone"/>
    <property type="match status" value="1"/>
</dbReference>
<evidence type="ECO:0000256" key="1">
    <source>
        <dbReference type="ARBA" id="ARBA00006196"/>
    </source>
</evidence>
<dbReference type="AlphaFoldDB" id="F4QEE7"/>
<protein>
    <submittedName>
        <fullName evidence="4">Uncharacterized protein</fullName>
    </submittedName>
</protein>
<dbReference type="OrthoDB" id="19091at2759"/>
<dbReference type="EMBL" id="GL883029">
    <property type="protein sequence ID" value="EGG13260.1"/>
    <property type="molecule type" value="Genomic_DNA"/>
</dbReference>
<dbReference type="GO" id="GO:0005829">
    <property type="term" value="C:cytosol"/>
    <property type="evidence" value="ECO:0007669"/>
    <property type="project" value="TreeGrafter"/>
</dbReference>
<dbReference type="GeneID" id="14866429"/>
<gene>
    <name evidence="4" type="ORF">DFA_11021</name>
</gene>
<dbReference type="PANTHER" id="PTHR46403:SF1">
    <property type="entry name" value="TP53-REGULATED INHIBITOR OF APOPTOSIS 1"/>
    <property type="match status" value="1"/>
</dbReference>
<dbReference type="Proteomes" id="UP000007797">
    <property type="component" value="Unassembled WGS sequence"/>
</dbReference>
<comment type="similarity">
    <text evidence="1">Belongs to the TRIAP1/MDM35 family.</text>
</comment>
<dbReference type="OMA" id="GNTSAEC"/>
<organism evidence="4 5">
    <name type="scientific">Cavenderia fasciculata</name>
    <name type="common">Slime mold</name>
    <name type="synonym">Dictyostelium fasciculatum</name>
    <dbReference type="NCBI Taxonomy" id="261658"/>
    <lineage>
        <taxon>Eukaryota</taxon>
        <taxon>Amoebozoa</taxon>
        <taxon>Evosea</taxon>
        <taxon>Eumycetozoa</taxon>
        <taxon>Dictyostelia</taxon>
        <taxon>Acytosteliales</taxon>
        <taxon>Cavenderiaceae</taxon>
        <taxon>Cavenderia</taxon>
    </lineage>
</organism>
<proteinExistence type="inferred from homology"/>
<evidence type="ECO:0000256" key="2">
    <source>
        <dbReference type="ARBA" id="ARBA00023157"/>
    </source>
</evidence>
<dbReference type="PANTHER" id="PTHR46403">
    <property type="entry name" value="TP53-REGULATED INHIBITOR OF APOPTOSIS 1"/>
    <property type="match status" value="1"/>
</dbReference>
<evidence type="ECO:0000256" key="3">
    <source>
        <dbReference type="SAM" id="MobiDB-lite"/>
    </source>
</evidence>
<evidence type="ECO:0000313" key="5">
    <source>
        <dbReference type="Proteomes" id="UP000007797"/>
    </source>
</evidence>
<dbReference type="STRING" id="1054147.F4QEE7"/>
<name>F4QEE7_CACFS</name>
<keyword evidence="5" id="KW-1185">Reference proteome</keyword>
<dbReference type="RefSeq" id="XP_004349959.1">
    <property type="nucleotide sequence ID" value="XM_004349909.1"/>
</dbReference>
<dbReference type="GO" id="GO:0045332">
    <property type="term" value="P:phospholipid translocation"/>
    <property type="evidence" value="ECO:0007669"/>
    <property type="project" value="TreeGrafter"/>
</dbReference>
<evidence type="ECO:0000313" key="4">
    <source>
        <dbReference type="EMBL" id="EGG13260.1"/>
    </source>
</evidence>
<keyword evidence="2" id="KW-1015">Disulfide bond</keyword>
<dbReference type="GO" id="GO:0005758">
    <property type="term" value="C:mitochondrial intermembrane space"/>
    <property type="evidence" value="ECO:0007669"/>
    <property type="project" value="TreeGrafter"/>
</dbReference>
<dbReference type="Pfam" id="PF05254">
    <property type="entry name" value="UPF0203"/>
    <property type="match status" value="1"/>
</dbReference>
<accession>F4QEE7</accession>
<feature type="region of interest" description="Disordered" evidence="3">
    <location>
        <begin position="1"/>
        <end position="28"/>
    </location>
</feature>
<reference evidence="5" key="1">
    <citation type="journal article" date="2011" name="Genome Res.">
        <title>Phylogeny-wide analysis of social amoeba genomes highlights ancient origins for complex intercellular communication.</title>
        <authorList>
            <person name="Heidel A.J."/>
            <person name="Lawal H.M."/>
            <person name="Felder M."/>
            <person name="Schilde C."/>
            <person name="Helps N.R."/>
            <person name="Tunggal B."/>
            <person name="Rivero F."/>
            <person name="John U."/>
            <person name="Schleicher M."/>
            <person name="Eichinger L."/>
            <person name="Platzer M."/>
            <person name="Noegel A.A."/>
            <person name="Schaap P."/>
            <person name="Gloeckner G."/>
        </authorList>
    </citation>
    <scope>NUCLEOTIDE SEQUENCE [LARGE SCALE GENOMIC DNA]</scope>
    <source>
        <strain evidence="5">SH3</strain>
    </source>
</reference>
<dbReference type="KEGG" id="dfa:DFA_11021"/>